<organism evidence="4 5">
    <name type="scientific">Litorimonas taeanensis</name>
    <dbReference type="NCBI Taxonomy" id="568099"/>
    <lineage>
        <taxon>Bacteria</taxon>
        <taxon>Pseudomonadati</taxon>
        <taxon>Pseudomonadota</taxon>
        <taxon>Alphaproteobacteria</taxon>
        <taxon>Maricaulales</taxon>
        <taxon>Robiginitomaculaceae</taxon>
    </lineage>
</organism>
<dbReference type="InterPro" id="IPR050824">
    <property type="entry name" value="Thiol_disulfide_DsbA"/>
</dbReference>
<sequence length="248" mass="27547">MKHFFTTLSAIALATSMSACAEAGPKSASNLDRSDIENIVKEYLLENPEIIREALIELENRNDAEDMSAAMKVVSSQIYNDPRDVVIGPKDAKVTVVEFFDYNCGYCKRSTSWVEGIIKDHPNDVRVIFKELPVLDRGRQGTSREAAKAALAAARQGKYLEVHVALMNERSLSESRIRNIVEKAGLDMDKFDADRKDVALEQHIDDTYKLSNRIPALTGTPFFFVNDDYVSGANVPKLETLVSSALKG</sequence>
<keyword evidence="5" id="KW-1185">Reference proteome</keyword>
<dbReference type="InterPro" id="IPR041205">
    <property type="entry name" value="ScsC_N"/>
</dbReference>
<keyword evidence="4" id="KW-0413">Isomerase</keyword>
<dbReference type="InterPro" id="IPR017937">
    <property type="entry name" value="Thioredoxin_CS"/>
</dbReference>
<keyword evidence="1" id="KW-0676">Redox-active center</keyword>
<dbReference type="GO" id="GO:0015036">
    <property type="term" value="F:disulfide oxidoreductase activity"/>
    <property type="evidence" value="ECO:0007669"/>
    <property type="project" value="UniProtKB-ARBA"/>
</dbReference>
<comment type="caution">
    <text evidence="4">The sequence shown here is derived from an EMBL/GenBank/DDBJ whole genome shotgun (WGS) entry which is preliminary data.</text>
</comment>
<evidence type="ECO:0000256" key="1">
    <source>
        <dbReference type="ARBA" id="ARBA00023284"/>
    </source>
</evidence>
<reference evidence="4 5" key="1">
    <citation type="submission" date="2018-10" db="EMBL/GenBank/DDBJ databases">
        <title>Genomic Encyclopedia of Type Strains, Phase IV (KMG-IV): sequencing the most valuable type-strain genomes for metagenomic binning, comparative biology and taxonomic classification.</title>
        <authorList>
            <person name="Goeker M."/>
        </authorList>
    </citation>
    <scope>NUCLEOTIDE SEQUENCE [LARGE SCALE GENOMIC DNA]</scope>
    <source>
        <strain evidence="4 5">DSM 22008</strain>
    </source>
</reference>
<dbReference type="AlphaFoldDB" id="A0A420WJY5"/>
<dbReference type="Pfam" id="PF01323">
    <property type="entry name" value="DSBA"/>
    <property type="match status" value="1"/>
</dbReference>
<proteinExistence type="predicted"/>
<dbReference type="InterPro" id="IPR013766">
    <property type="entry name" value="Thioredoxin_domain"/>
</dbReference>
<keyword evidence="2" id="KW-0732">Signal</keyword>
<protein>
    <submittedName>
        <fullName evidence="4">Protein-disulfide isomerase</fullName>
    </submittedName>
</protein>
<dbReference type="PANTHER" id="PTHR35891:SF3">
    <property type="entry name" value="THIOL:DISULFIDE INTERCHANGE PROTEIN DSBL"/>
    <property type="match status" value="1"/>
</dbReference>
<dbReference type="PROSITE" id="PS51257">
    <property type="entry name" value="PROKAR_LIPOPROTEIN"/>
    <property type="match status" value="1"/>
</dbReference>
<dbReference type="EMBL" id="RBII01000001">
    <property type="protein sequence ID" value="RKQ71259.1"/>
    <property type="molecule type" value="Genomic_DNA"/>
</dbReference>
<evidence type="ECO:0000259" key="3">
    <source>
        <dbReference type="PROSITE" id="PS51352"/>
    </source>
</evidence>
<dbReference type="Gene3D" id="3.40.30.10">
    <property type="entry name" value="Glutaredoxin"/>
    <property type="match status" value="1"/>
</dbReference>
<dbReference type="GO" id="GO:0016853">
    <property type="term" value="F:isomerase activity"/>
    <property type="evidence" value="ECO:0007669"/>
    <property type="project" value="UniProtKB-KW"/>
</dbReference>
<feature type="signal peptide" evidence="2">
    <location>
        <begin position="1"/>
        <end position="21"/>
    </location>
</feature>
<feature type="chain" id="PRO_5018992678" evidence="2">
    <location>
        <begin position="22"/>
        <end position="248"/>
    </location>
</feature>
<gene>
    <name evidence="4" type="ORF">DES40_0572</name>
</gene>
<evidence type="ECO:0000313" key="5">
    <source>
        <dbReference type="Proteomes" id="UP000282211"/>
    </source>
</evidence>
<evidence type="ECO:0000256" key="2">
    <source>
        <dbReference type="SAM" id="SignalP"/>
    </source>
</evidence>
<dbReference type="PANTHER" id="PTHR35891">
    <property type="entry name" value="THIOL:DISULFIDE INTERCHANGE PROTEIN DSBA"/>
    <property type="match status" value="1"/>
</dbReference>
<dbReference type="Pfam" id="PF18312">
    <property type="entry name" value="ScsC_N"/>
    <property type="match status" value="1"/>
</dbReference>
<dbReference type="SUPFAM" id="SSF52833">
    <property type="entry name" value="Thioredoxin-like"/>
    <property type="match status" value="1"/>
</dbReference>
<dbReference type="InParanoid" id="A0A420WJY5"/>
<evidence type="ECO:0000313" key="4">
    <source>
        <dbReference type="EMBL" id="RKQ71259.1"/>
    </source>
</evidence>
<dbReference type="OrthoDB" id="9780147at2"/>
<feature type="domain" description="Thioredoxin" evidence="3">
    <location>
        <begin position="58"/>
        <end position="247"/>
    </location>
</feature>
<dbReference type="RefSeq" id="WP_121099052.1">
    <property type="nucleotide sequence ID" value="NZ_RBII01000001.1"/>
</dbReference>
<dbReference type="InterPro" id="IPR001853">
    <property type="entry name" value="DSBA-like_thioredoxin_dom"/>
</dbReference>
<dbReference type="Proteomes" id="UP000282211">
    <property type="component" value="Unassembled WGS sequence"/>
</dbReference>
<dbReference type="PROSITE" id="PS51352">
    <property type="entry name" value="THIOREDOXIN_2"/>
    <property type="match status" value="1"/>
</dbReference>
<dbReference type="PROSITE" id="PS00194">
    <property type="entry name" value="THIOREDOXIN_1"/>
    <property type="match status" value="1"/>
</dbReference>
<dbReference type="InterPro" id="IPR036249">
    <property type="entry name" value="Thioredoxin-like_sf"/>
</dbReference>
<accession>A0A420WJY5</accession>
<name>A0A420WJY5_9PROT</name>